<sequence length="321" mass="32797">MKPVALAIHGGCGVMAKSDLREEEWEAARADLAASLRAGWAVLSKGGSALDAVEAAVVVMEDSPHFNAGYGAALNENAEHELDASIMNGADLDAGAVSAASRIRNPVKAARAVMEKSGAVLLTGAAADRFAERCGLEMVAPDYFTTQRRQDALAAMKEHAKAGTAAAASEAEKHGTVGAVALDADGHLAAATSTGGYNNKPEGRVGDSPIIGAGTYARDGVCAVSGTGQGEFFIRHVVGHEIASRIAYRGETLEMAANGVIREDLKSYGIGAGAVAVDGAGNVCAPYNTAGMFRGWTAGDGALYVASHDEVFCVETLEASA</sequence>
<gene>
    <name evidence="1" type="ORF">R2G56_10375</name>
</gene>
<evidence type="ECO:0000313" key="1">
    <source>
        <dbReference type="EMBL" id="MDV6226689.1"/>
    </source>
</evidence>
<dbReference type="PANTHER" id="PTHR10188">
    <property type="entry name" value="L-ASPARAGINASE"/>
    <property type="match status" value="1"/>
</dbReference>
<dbReference type="InterPro" id="IPR000246">
    <property type="entry name" value="Peptidase_T2"/>
</dbReference>
<dbReference type="PANTHER" id="PTHR10188:SF6">
    <property type="entry name" value="N(4)-(BETA-N-ACETYLGLUCOSAMINYL)-L-ASPARAGINASE"/>
    <property type="match status" value="1"/>
</dbReference>
<organism evidence="1 2">
    <name type="scientific">Nitratireductor aquimarinus</name>
    <dbReference type="NCBI Taxonomy" id="889300"/>
    <lineage>
        <taxon>Bacteria</taxon>
        <taxon>Pseudomonadati</taxon>
        <taxon>Pseudomonadota</taxon>
        <taxon>Alphaproteobacteria</taxon>
        <taxon>Hyphomicrobiales</taxon>
        <taxon>Phyllobacteriaceae</taxon>
        <taxon>Nitratireductor</taxon>
    </lineage>
</organism>
<keyword evidence="2" id="KW-1185">Reference proteome</keyword>
<accession>A0ABU4AKC2</accession>
<protein>
    <submittedName>
        <fullName evidence="1">Isoaspartyl peptidase/L-asparaginase</fullName>
    </submittedName>
</protein>
<dbReference type="RefSeq" id="WP_317561230.1">
    <property type="nucleotide sequence ID" value="NZ_JAWLIP010000004.1"/>
</dbReference>
<name>A0ABU4AKC2_9HYPH</name>
<dbReference type="CDD" id="cd04701">
    <property type="entry name" value="Asparaginase_2"/>
    <property type="match status" value="1"/>
</dbReference>
<dbReference type="Pfam" id="PF01112">
    <property type="entry name" value="Asparaginase_2"/>
    <property type="match status" value="1"/>
</dbReference>
<reference evidence="1 2" key="1">
    <citation type="submission" date="2023-10" db="EMBL/GenBank/DDBJ databases">
        <authorList>
            <person name="Venkata Ramana C."/>
            <person name="Sasikala C."/>
            <person name="Dhurka M."/>
        </authorList>
    </citation>
    <scope>NUCLEOTIDE SEQUENCE [LARGE SCALE GENOMIC DNA]</scope>
    <source>
        <strain evidence="1 2">KCTC 32151</strain>
    </source>
</reference>
<dbReference type="Gene3D" id="3.60.20.30">
    <property type="entry name" value="(Glycosyl)asparaginase"/>
    <property type="match status" value="1"/>
</dbReference>
<proteinExistence type="predicted"/>
<dbReference type="EMBL" id="JAWLIP010000004">
    <property type="protein sequence ID" value="MDV6226689.1"/>
    <property type="molecule type" value="Genomic_DNA"/>
</dbReference>
<comment type="caution">
    <text evidence="1">The sequence shown here is derived from an EMBL/GenBank/DDBJ whole genome shotgun (WGS) entry which is preliminary data.</text>
</comment>
<dbReference type="Proteomes" id="UP001185659">
    <property type="component" value="Unassembled WGS sequence"/>
</dbReference>
<evidence type="ECO:0000313" key="2">
    <source>
        <dbReference type="Proteomes" id="UP001185659"/>
    </source>
</evidence>
<dbReference type="SUPFAM" id="SSF56235">
    <property type="entry name" value="N-terminal nucleophile aminohydrolases (Ntn hydrolases)"/>
    <property type="match status" value="1"/>
</dbReference>
<dbReference type="InterPro" id="IPR029055">
    <property type="entry name" value="Ntn_hydrolases_N"/>
</dbReference>